<reference evidence="3" key="1">
    <citation type="journal article" date="2021" name="Proc. Natl. Acad. Sci. U.S.A.">
        <title>A Catalog of Tens of Thousands of Viruses from Human Metagenomes Reveals Hidden Associations with Chronic Diseases.</title>
        <authorList>
            <person name="Tisza M.J."/>
            <person name="Buck C.B."/>
        </authorList>
    </citation>
    <scope>NUCLEOTIDE SEQUENCE</scope>
    <source>
        <strain evidence="3">Ct6d71</strain>
    </source>
</reference>
<organism evidence="3">
    <name type="scientific">Siphoviridae sp. ct6d71</name>
    <dbReference type="NCBI Taxonomy" id="2826298"/>
    <lineage>
        <taxon>Viruses</taxon>
        <taxon>Duplodnaviria</taxon>
        <taxon>Heunggongvirae</taxon>
        <taxon>Uroviricota</taxon>
        <taxon>Caudoviricetes</taxon>
    </lineage>
</organism>
<sequence>MSESNKLRIFENEEFGFIRTITKEDKVLFCASDVAKALGYSNPSKAIGDHCRYLTKCYVPHPQSPDKEIEMTFIPEGDVYRLIVRSKLPSAQKFESWVFDEVLPDIRKHGMYLTDPLAAMLEDDADEDKFLEVAQKYVAEKKRRKALEKEVERLEDEVEYKEDVIVGLVDDIDLATKRQRINQIIRHGVNKSENYQKRWAMFYTEFEKKYHMNLSMRFENHKKDFRPQLKNKIDYIERGLRMVPQAYEVCCKLFENDVEELMKEWRFCVEDI</sequence>
<evidence type="ECO:0000313" key="3">
    <source>
        <dbReference type="EMBL" id="DAE25348.1"/>
    </source>
</evidence>
<dbReference type="Pfam" id="PF02498">
    <property type="entry name" value="Bro-N"/>
    <property type="match status" value="1"/>
</dbReference>
<feature type="coiled-coil region" evidence="1">
    <location>
        <begin position="137"/>
        <end position="164"/>
    </location>
</feature>
<feature type="domain" description="Bro-N" evidence="2">
    <location>
        <begin position="4"/>
        <end position="110"/>
    </location>
</feature>
<proteinExistence type="predicted"/>
<dbReference type="EMBL" id="BK015797">
    <property type="protein sequence ID" value="DAE25348.1"/>
    <property type="molecule type" value="Genomic_DNA"/>
</dbReference>
<protein>
    <submittedName>
        <fullName evidence="3">Repressor domain protein</fullName>
    </submittedName>
</protein>
<dbReference type="PANTHER" id="PTHR36180:SF2">
    <property type="entry name" value="BRO FAMILY PROTEIN"/>
    <property type="match status" value="1"/>
</dbReference>
<evidence type="ECO:0000256" key="1">
    <source>
        <dbReference type="SAM" id="Coils"/>
    </source>
</evidence>
<dbReference type="PANTHER" id="PTHR36180">
    <property type="entry name" value="DNA-BINDING PROTEIN-RELATED-RELATED"/>
    <property type="match status" value="1"/>
</dbReference>
<accession>A0A8S5R340</accession>
<name>A0A8S5R340_9CAUD</name>
<keyword evidence="1" id="KW-0175">Coiled coil</keyword>
<dbReference type="InterPro" id="IPR003497">
    <property type="entry name" value="BRO_N_domain"/>
</dbReference>
<evidence type="ECO:0000259" key="2">
    <source>
        <dbReference type="PROSITE" id="PS51750"/>
    </source>
</evidence>
<dbReference type="PROSITE" id="PS51750">
    <property type="entry name" value="BRO_N"/>
    <property type="match status" value="1"/>
</dbReference>
<dbReference type="SMART" id="SM01040">
    <property type="entry name" value="Bro-N"/>
    <property type="match status" value="1"/>
</dbReference>